<feature type="transmembrane region" description="Helical" evidence="6">
    <location>
        <begin position="288"/>
        <end position="316"/>
    </location>
</feature>
<dbReference type="CDD" id="cd06580">
    <property type="entry name" value="TM_PBP1_transp_TpRbsC_like"/>
    <property type="match status" value="1"/>
</dbReference>
<evidence type="ECO:0000313" key="8">
    <source>
        <dbReference type="Proteomes" id="UP000660021"/>
    </source>
</evidence>
<dbReference type="Proteomes" id="UP000660021">
    <property type="component" value="Unassembled WGS sequence"/>
</dbReference>
<name>A0ABR7HRS0_9FIRM</name>
<gene>
    <name evidence="7" type="ORF">H8S34_05110</name>
</gene>
<evidence type="ECO:0000256" key="5">
    <source>
        <dbReference type="ARBA" id="ARBA00023136"/>
    </source>
</evidence>
<feature type="transmembrane region" description="Helical" evidence="6">
    <location>
        <begin position="26"/>
        <end position="52"/>
    </location>
</feature>
<keyword evidence="2" id="KW-1003">Cell membrane</keyword>
<keyword evidence="5 6" id="KW-0472">Membrane</keyword>
<feature type="transmembrane region" description="Helical" evidence="6">
    <location>
        <begin position="337"/>
        <end position="357"/>
    </location>
</feature>
<feature type="transmembrane region" description="Helical" evidence="6">
    <location>
        <begin position="258"/>
        <end position="276"/>
    </location>
</feature>
<feature type="transmembrane region" description="Helical" evidence="6">
    <location>
        <begin position="156"/>
        <end position="174"/>
    </location>
</feature>
<protein>
    <submittedName>
        <fullName evidence="7">ABC transporter permease</fullName>
    </submittedName>
</protein>
<feature type="transmembrane region" description="Helical" evidence="6">
    <location>
        <begin position="124"/>
        <end position="144"/>
    </location>
</feature>
<dbReference type="PANTHER" id="PTHR47089:SF1">
    <property type="entry name" value="GUANOSINE ABC TRANSPORTER PERMEASE PROTEIN NUPP"/>
    <property type="match status" value="1"/>
</dbReference>
<evidence type="ECO:0000256" key="2">
    <source>
        <dbReference type="ARBA" id="ARBA00022475"/>
    </source>
</evidence>
<dbReference type="PANTHER" id="PTHR47089">
    <property type="entry name" value="ABC TRANSPORTER, PERMEASE PROTEIN"/>
    <property type="match status" value="1"/>
</dbReference>
<keyword evidence="4 6" id="KW-1133">Transmembrane helix</keyword>
<accession>A0ABR7HRS0</accession>
<sequence length="367" mass="39229">MSVHTEHREPLIRLAKRDDIPRAQAWAIRAAAILLALVTGGLIIAVLGHNPIQVYASMVEGSLGKSRVLRETVKKAIPLLGAAVAIAPAFKMKFWNIGAEGQILAGGIAASYFALFWADSLPRPVLLVVMAVAGILAGGVWGLIPAVFKARWGTNETLFTLMLNYIVLGFVKYLQAGPWGPDLNANGYPKIPMFDSAALLPKALGVHIGWIIVLAVTALMFGYLKYSKQGYEIAVVGESVRTAQYAGMNVSHIIRRTMFLSGGIAGLVGFLQVSGASGTLTENTAGGIGFTAITVAWLAKLNPFVMIAIAALLAILEKGADTIQTLYTIPASAADMLTGIVLFFMLGCEFFISYRLIVRGKGERTHE</sequence>
<feature type="transmembrane region" description="Helical" evidence="6">
    <location>
        <begin position="203"/>
        <end position="224"/>
    </location>
</feature>
<dbReference type="EMBL" id="JACOPR010000002">
    <property type="protein sequence ID" value="MBC5730214.1"/>
    <property type="molecule type" value="Genomic_DNA"/>
</dbReference>
<dbReference type="Pfam" id="PF02653">
    <property type="entry name" value="BPD_transp_2"/>
    <property type="match status" value="1"/>
</dbReference>
<feature type="transmembrane region" description="Helical" evidence="6">
    <location>
        <begin position="97"/>
        <end position="118"/>
    </location>
</feature>
<reference evidence="7 8" key="1">
    <citation type="submission" date="2020-08" db="EMBL/GenBank/DDBJ databases">
        <title>Genome public.</title>
        <authorList>
            <person name="Liu C."/>
            <person name="Sun Q."/>
        </authorList>
    </citation>
    <scope>NUCLEOTIDE SEQUENCE [LARGE SCALE GENOMIC DNA]</scope>
    <source>
        <strain evidence="7 8">New-38</strain>
    </source>
</reference>
<dbReference type="RefSeq" id="WP_101692608.1">
    <property type="nucleotide sequence ID" value="NZ_JACOPR010000002.1"/>
</dbReference>
<proteinExistence type="predicted"/>
<evidence type="ECO:0000256" key="3">
    <source>
        <dbReference type="ARBA" id="ARBA00022692"/>
    </source>
</evidence>
<evidence type="ECO:0000256" key="1">
    <source>
        <dbReference type="ARBA" id="ARBA00004651"/>
    </source>
</evidence>
<evidence type="ECO:0000313" key="7">
    <source>
        <dbReference type="EMBL" id="MBC5730214.1"/>
    </source>
</evidence>
<comment type="subcellular location">
    <subcellularLocation>
        <location evidence="1">Cell membrane</location>
        <topology evidence="1">Multi-pass membrane protein</topology>
    </subcellularLocation>
</comment>
<keyword evidence="8" id="KW-1185">Reference proteome</keyword>
<keyword evidence="3 6" id="KW-0812">Transmembrane</keyword>
<evidence type="ECO:0000256" key="4">
    <source>
        <dbReference type="ARBA" id="ARBA00022989"/>
    </source>
</evidence>
<evidence type="ECO:0000256" key="6">
    <source>
        <dbReference type="SAM" id="Phobius"/>
    </source>
</evidence>
<organism evidence="7 8">
    <name type="scientific">Pseudoflavonifractor hominis</name>
    <dbReference type="NCBI Taxonomy" id="2763059"/>
    <lineage>
        <taxon>Bacteria</taxon>
        <taxon>Bacillati</taxon>
        <taxon>Bacillota</taxon>
        <taxon>Clostridia</taxon>
        <taxon>Eubacteriales</taxon>
        <taxon>Oscillospiraceae</taxon>
        <taxon>Pseudoflavonifractor</taxon>
    </lineage>
</organism>
<dbReference type="InterPro" id="IPR001851">
    <property type="entry name" value="ABC_transp_permease"/>
</dbReference>
<comment type="caution">
    <text evidence="7">The sequence shown here is derived from an EMBL/GenBank/DDBJ whole genome shotgun (WGS) entry which is preliminary data.</text>
</comment>